<proteinExistence type="predicted"/>
<dbReference type="EMBL" id="FSRA01000001">
    <property type="protein sequence ID" value="SIN76193.1"/>
    <property type="molecule type" value="Genomic_DNA"/>
</dbReference>
<protein>
    <submittedName>
        <fullName evidence="3">Response regulator receiver domain-containing protein</fullName>
    </submittedName>
</protein>
<sequence>MYLPKKILLAEDDKDDQDFFHDFLQEREDILLLPIASNGEELLEYLDNTTELPDAIILDQNMPKLNGLQTLQQLKITSRYSDITVMVYSTSTDDNLIKESNMLGATLVVSKPSSYKGYQRMIDELISHL</sequence>
<dbReference type="Gene3D" id="3.40.50.2300">
    <property type="match status" value="1"/>
</dbReference>
<dbReference type="Proteomes" id="UP000185003">
    <property type="component" value="Unassembled WGS sequence"/>
</dbReference>
<evidence type="ECO:0000313" key="3">
    <source>
        <dbReference type="EMBL" id="SIN76193.1"/>
    </source>
</evidence>
<dbReference type="AlphaFoldDB" id="A0A1N6DZL6"/>
<dbReference type="InterPro" id="IPR001789">
    <property type="entry name" value="Sig_transdc_resp-reg_receiver"/>
</dbReference>
<keyword evidence="1" id="KW-0597">Phosphoprotein</keyword>
<dbReference type="GO" id="GO:0000160">
    <property type="term" value="P:phosphorelay signal transduction system"/>
    <property type="evidence" value="ECO:0007669"/>
    <property type="project" value="InterPro"/>
</dbReference>
<gene>
    <name evidence="3" type="ORF">SAMN04488055_1197</name>
</gene>
<dbReference type="RefSeq" id="WP_074238358.1">
    <property type="nucleotide sequence ID" value="NZ_FSRA01000001.1"/>
</dbReference>
<feature type="modified residue" description="4-aspartylphosphate" evidence="1">
    <location>
        <position position="59"/>
    </location>
</feature>
<dbReference type="Pfam" id="PF00072">
    <property type="entry name" value="Response_reg"/>
    <property type="match status" value="1"/>
</dbReference>
<organism evidence="3 4">
    <name type="scientific">Chitinophaga niabensis</name>
    <dbReference type="NCBI Taxonomy" id="536979"/>
    <lineage>
        <taxon>Bacteria</taxon>
        <taxon>Pseudomonadati</taxon>
        <taxon>Bacteroidota</taxon>
        <taxon>Chitinophagia</taxon>
        <taxon>Chitinophagales</taxon>
        <taxon>Chitinophagaceae</taxon>
        <taxon>Chitinophaga</taxon>
    </lineage>
</organism>
<dbReference type="STRING" id="536979.SAMN04488055_1197"/>
<dbReference type="PANTHER" id="PTHR44520">
    <property type="entry name" value="RESPONSE REGULATOR RCP1-RELATED"/>
    <property type="match status" value="1"/>
</dbReference>
<name>A0A1N6DZL6_9BACT</name>
<dbReference type="OrthoDB" id="952767at2"/>
<keyword evidence="4" id="KW-1185">Reference proteome</keyword>
<dbReference type="SUPFAM" id="SSF52172">
    <property type="entry name" value="CheY-like"/>
    <property type="match status" value="1"/>
</dbReference>
<reference evidence="3 4" key="1">
    <citation type="submission" date="2016-11" db="EMBL/GenBank/DDBJ databases">
        <authorList>
            <person name="Jaros S."/>
            <person name="Januszkiewicz K."/>
            <person name="Wedrychowicz H."/>
        </authorList>
    </citation>
    <scope>NUCLEOTIDE SEQUENCE [LARGE SCALE GENOMIC DNA]</scope>
    <source>
        <strain evidence="3 4">DSM 24787</strain>
    </source>
</reference>
<dbReference type="SMART" id="SM00448">
    <property type="entry name" value="REC"/>
    <property type="match status" value="1"/>
</dbReference>
<feature type="domain" description="Response regulatory" evidence="2">
    <location>
        <begin position="6"/>
        <end position="126"/>
    </location>
</feature>
<evidence type="ECO:0000256" key="1">
    <source>
        <dbReference type="PROSITE-ProRule" id="PRU00169"/>
    </source>
</evidence>
<evidence type="ECO:0000259" key="2">
    <source>
        <dbReference type="PROSITE" id="PS50110"/>
    </source>
</evidence>
<dbReference type="PANTHER" id="PTHR44520:SF2">
    <property type="entry name" value="RESPONSE REGULATOR RCP1"/>
    <property type="match status" value="1"/>
</dbReference>
<dbReference type="InterPro" id="IPR052893">
    <property type="entry name" value="TCS_response_regulator"/>
</dbReference>
<evidence type="ECO:0000313" key="4">
    <source>
        <dbReference type="Proteomes" id="UP000185003"/>
    </source>
</evidence>
<dbReference type="InterPro" id="IPR011006">
    <property type="entry name" value="CheY-like_superfamily"/>
</dbReference>
<accession>A0A1N6DZL6</accession>
<dbReference type="PROSITE" id="PS50110">
    <property type="entry name" value="RESPONSE_REGULATORY"/>
    <property type="match status" value="1"/>
</dbReference>